<gene>
    <name evidence="2" type="ORF">ARMGADRAFT_1037670</name>
</gene>
<dbReference type="OMA" id="ACITEEM"/>
<keyword evidence="3" id="KW-1185">Reference proteome</keyword>
<dbReference type="InParanoid" id="A0A2H3CP78"/>
<protein>
    <submittedName>
        <fullName evidence="2">Uncharacterized protein</fullName>
    </submittedName>
</protein>
<reference evidence="3" key="1">
    <citation type="journal article" date="2017" name="Nat. Ecol. Evol.">
        <title>Genome expansion and lineage-specific genetic innovations in the forest pathogenic fungi Armillaria.</title>
        <authorList>
            <person name="Sipos G."/>
            <person name="Prasanna A.N."/>
            <person name="Walter M.C."/>
            <person name="O'Connor E."/>
            <person name="Balint B."/>
            <person name="Krizsan K."/>
            <person name="Kiss B."/>
            <person name="Hess J."/>
            <person name="Varga T."/>
            <person name="Slot J."/>
            <person name="Riley R."/>
            <person name="Boka B."/>
            <person name="Rigling D."/>
            <person name="Barry K."/>
            <person name="Lee J."/>
            <person name="Mihaltcheva S."/>
            <person name="LaButti K."/>
            <person name="Lipzen A."/>
            <person name="Waldron R."/>
            <person name="Moloney N.M."/>
            <person name="Sperisen C."/>
            <person name="Kredics L."/>
            <person name="Vagvoelgyi C."/>
            <person name="Patrignani A."/>
            <person name="Fitzpatrick D."/>
            <person name="Nagy I."/>
            <person name="Doyle S."/>
            <person name="Anderson J.B."/>
            <person name="Grigoriev I.V."/>
            <person name="Gueldener U."/>
            <person name="Muensterkoetter M."/>
            <person name="Nagy L.G."/>
        </authorList>
    </citation>
    <scope>NUCLEOTIDE SEQUENCE [LARGE SCALE GENOMIC DNA]</scope>
    <source>
        <strain evidence="3">Ar21-2</strain>
    </source>
</reference>
<dbReference type="STRING" id="47427.A0A2H3CP78"/>
<dbReference type="AlphaFoldDB" id="A0A2H3CP78"/>
<feature type="compositionally biased region" description="Acidic residues" evidence="1">
    <location>
        <begin position="986"/>
        <end position="998"/>
    </location>
</feature>
<organism evidence="2 3">
    <name type="scientific">Armillaria gallica</name>
    <name type="common">Bulbous honey fungus</name>
    <name type="synonym">Armillaria bulbosa</name>
    <dbReference type="NCBI Taxonomy" id="47427"/>
    <lineage>
        <taxon>Eukaryota</taxon>
        <taxon>Fungi</taxon>
        <taxon>Dikarya</taxon>
        <taxon>Basidiomycota</taxon>
        <taxon>Agaricomycotina</taxon>
        <taxon>Agaricomycetes</taxon>
        <taxon>Agaricomycetidae</taxon>
        <taxon>Agaricales</taxon>
        <taxon>Marasmiineae</taxon>
        <taxon>Physalacriaceae</taxon>
        <taxon>Armillaria</taxon>
    </lineage>
</organism>
<evidence type="ECO:0000256" key="1">
    <source>
        <dbReference type="SAM" id="MobiDB-lite"/>
    </source>
</evidence>
<accession>A0A2H3CP78</accession>
<feature type="compositionally biased region" description="Polar residues" evidence="1">
    <location>
        <begin position="969"/>
        <end position="985"/>
    </location>
</feature>
<sequence>MATPSPNIGESESSLGKITGYMAAKQSKLVWSLPIRCKLFLLTNLDPDLWYKLRAEESSQDSDVSQFGIAIGRLLKSITDKDWDKGHPAQIRIDSIGGGRNANKSTGQLETLVLVRAMDIASGFLHLPCRSYCPSFSKTLSLDARQLGHNGVEQMSLWQRFITDNYDHPDVQMIMGDDDTIKQFKKKLPWWKQAFANAVAISPLLLIMGQGMGQVLNTPIALQVGGRLSSMGKPKLILHIEEILWKYIIGIAWGSWTSEVGLSKFLVEVQPLVTRMQVFKAVSKDGTNKGWLGYEGEDTWFEDSITFIQKHRVPGLETKIGAEMMQWLRQGKSRWIKMRKGGRRNERVERSSSCPPHYYPDYDEQPEWQHAPTMPPICKESSWREFPLSQQQKVIHQRKLSQDVDASWRQLMLMAPSLRMMEVQDDLPSISGKKRQHSNTVAIVADGTSKKAKLDRGLSRSPNPITSPLLWAPGKKDYRTFNYFPLVSNEIDDRRLLDGWNACIVTDTNGGLLYQLKGTGKGTKESMIVTLKQSMALKHPGETLKTFCHNNILLFDTKTLLLTWSLDSLTEIGNVDIVREVQVATLYNPSVTSFWLVATKGSISYIHSDCLGVGTVIEVLCGWKLWMVGRQDSYIDEYMGDWAPGFIPDPKDWTAEVVLLEPGSALGSYMRPDTHHAVVTLENSIVKGHHFYCTVTLSKTVSGWVHTCMLGYGITNVLHIELLDVLLCMMCYFGAIMSANGPERHDRDIPSVERDGLLDLIALGNLCLFAPALYACITEEMEPSNPAIAMAAGVYISIIQCLHTQYCLIFFGTDADVAVHAPESMMSVDGVSFCVGSLDIANFARTSAAHFGRSLMFYGRRALRQQKASGLHESLWIDLEQFQQDIESTMDTFLQMKLTSQFIDAYRRRKAKRLFLRPIFLVLPKNEVLQTQAMTDWTHMVDFDLSDNEEEEDSDNEDSDSGDSKDPESSNGDSDNEKSLTTTNLLEEDAMYWTEEDANSQIGSELASERDPKDEDYRP</sequence>
<evidence type="ECO:0000313" key="3">
    <source>
        <dbReference type="Proteomes" id="UP000217790"/>
    </source>
</evidence>
<dbReference type="OrthoDB" id="2973960at2759"/>
<evidence type="ECO:0000313" key="2">
    <source>
        <dbReference type="EMBL" id="PBK83670.1"/>
    </source>
</evidence>
<dbReference type="Gene3D" id="2.60.120.650">
    <property type="entry name" value="Cupin"/>
    <property type="match status" value="1"/>
</dbReference>
<dbReference type="Proteomes" id="UP000217790">
    <property type="component" value="Unassembled WGS sequence"/>
</dbReference>
<feature type="compositionally biased region" description="Basic and acidic residues" evidence="1">
    <location>
        <begin position="1007"/>
        <end position="1019"/>
    </location>
</feature>
<feature type="region of interest" description="Disordered" evidence="1">
    <location>
        <begin position="947"/>
        <end position="1019"/>
    </location>
</feature>
<proteinExistence type="predicted"/>
<dbReference type="EMBL" id="KZ293704">
    <property type="protein sequence ID" value="PBK83670.1"/>
    <property type="molecule type" value="Genomic_DNA"/>
</dbReference>
<feature type="compositionally biased region" description="Acidic residues" evidence="1">
    <location>
        <begin position="947"/>
        <end position="961"/>
    </location>
</feature>
<name>A0A2H3CP78_ARMGA</name>